<dbReference type="Proteomes" id="UP001500782">
    <property type="component" value="Unassembled WGS sequence"/>
</dbReference>
<keyword evidence="1" id="KW-0472">Membrane</keyword>
<organism evidence="2 3">
    <name type="scientific">Bacillus carboniphilus</name>
    <dbReference type="NCBI Taxonomy" id="86663"/>
    <lineage>
        <taxon>Bacteria</taxon>
        <taxon>Bacillati</taxon>
        <taxon>Bacillota</taxon>
        <taxon>Bacilli</taxon>
        <taxon>Bacillales</taxon>
        <taxon>Bacillaceae</taxon>
        <taxon>Bacillus</taxon>
    </lineage>
</organism>
<feature type="transmembrane region" description="Helical" evidence="1">
    <location>
        <begin position="54"/>
        <end position="72"/>
    </location>
</feature>
<dbReference type="InterPro" id="IPR011042">
    <property type="entry name" value="6-blade_b-propeller_TolB-like"/>
</dbReference>
<evidence type="ECO:0000313" key="3">
    <source>
        <dbReference type="Proteomes" id="UP001500782"/>
    </source>
</evidence>
<evidence type="ECO:0008006" key="4">
    <source>
        <dbReference type="Google" id="ProtNLM"/>
    </source>
</evidence>
<keyword evidence="1" id="KW-0812">Transmembrane</keyword>
<sequence length="686" mass="78478">MNKEEKSIQEIRELMSPIKERPDLEPRPEFVRELRTRIQKQKTSNHSFFIKKSWVALTSVALLVFVIVLSSVTSPEPDNVGNPTEEMEIGPIPILEQSQVELVTTVEYGKGENQVGRNQSGFESGNVSSFDIEDGTFYILDDKNKKILIKNPDGTSRSIPVGTEGFLMDILVNKDIYVLDSDLERVYQYSADGSFQEFYDLSESISLPMGIEFVPNYGVAVNQDGGITVSIETGEQIPVAARPYNERRVSDTEGRISFFERDYTQEFTIDYESFASLSILAVTDEQVVYEKGDFIPELTSHVFVTDLHGSIQGGVRIPVENTVTIPRHFVKVDGKQIYFLSPEEENLAIYELKPGEQYEAFLGDMGEVEEEKEDYVFDPSQYGEPFPELKEEIESLFTGDTIFAYWTNGENFLNGVAIDDEGTVVVDFKHFNVGGPASAEAMSMSNVLYKAVFQFPEVQQVYYQFDGSFSDWVRWLESVEEPVKRDQERDADVVLNGMPYSLEEVSDEENEEIKYPEIQGNLFAYELMNKYTKAMVEQHVKYLKSQFPEFPNGTIDWEYSVSFNKAPYLSVGFHATFSDPELAHPVTFSKYVSSNIDNGYSYSILDFVTEPDDVQKYVIEEIKNLNMYLDTESIEINYEQDFYLGPESLIVHFDRYEINNSMAPIEIEIPNEFLDPRKLQYLGYLK</sequence>
<proteinExistence type="predicted"/>
<dbReference type="EMBL" id="BAAADJ010000004">
    <property type="protein sequence ID" value="GAA0317947.1"/>
    <property type="molecule type" value="Genomic_DNA"/>
</dbReference>
<dbReference type="Gene3D" id="2.120.10.30">
    <property type="entry name" value="TolB, C-terminal domain"/>
    <property type="match status" value="1"/>
</dbReference>
<protein>
    <recommendedName>
        <fullName evidence="4">DUF3298 domain-containing protein</fullName>
    </recommendedName>
</protein>
<evidence type="ECO:0000256" key="1">
    <source>
        <dbReference type="SAM" id="Phobius"/>
    </source>
</evidence>
<dbReference type="SUPFAM" id="SSF101898">
    <property type="entry name" value="NHL repeat"/>
    <property type="match status" value="1"/>
</dbReference>
<comment type="caution">
    <text evidence="2">The sequence shown here is derived from an EMBL/GenBank/DDBJ whole genome shotgun (WGS) entry which is preliminary data.</text>
</comment>
<evidence type="ECO:0000313" key="2">
    <source>
        <dbReference type="EMBL" id="GAA0317947.1"/>
    </source>
</evidence>
<accession>A0ABP3FLA8</accession>
<gene>
    <name evidence="2" type="ORF">GCM10008967_05670</name>
</gene>
<name>A0ABP3FLA8_9BACI</name>
<keyword evidence="3" id="KW-1185">Reference proteome</keyword>
<keyword evidence="1" id="KW-1133">Transmembrane helix</keyword>
<reference evidence="3" key="1">
    <citation type="journal article" date="2019" name="Int. J. Syst. Evol. Microbiol.">
        <title>The Global Catalogue of Microorganisms (GCM) 10K type strain sequencing project: providing services to taxonomists for standard genome sequencing and annotation.</title>
        <authorList>
            <consortium name="The Broad Institute Genomics Platform"/>
            <consortium name="The Broad Institute Genome Sequencing Center for Infectious Disease"/>
            <person name="Wu L."/>
            <person name="Ma J."/>
        </authorList>
    </citation>
    <scope>NUCLEOTIDE SEQUENCE [LARGE SCALE GENOMIC DNA]</scope>
    <source>
        <strain evidence="3">JCM 9731</strain>
    </source>
</reference>
<dbReference type="RefSeq" id="WP_343796161.1">
    <property type="nucleotide sequence ID" value="NZ_BAAADJ010000004.1"/>
</dbReference>